<feature type="transmembrane region" description="Helical" evidence="7">
    <location>
        <begin position="113"/>
        <end position="139"/>
    </location>
</feature>
<protein>
    <submittedName>
        <fullName evidence="9">Adenosine receptor A3-like</fullName>
    </submittedName>
</protein>
<dbReference type="PRINTS" id="PR00237">
    <property type="entry name" value="GPCRRHODOPSN"/>
</dbReference>
<dbReference type="PANTHER" id="PTHR22750">
    <property type="entry name" value="G-PROTEIN COUPLED RECEPTOR"/>
    <property type="match status" value="1"/>
</dbReference>
<keyword evidence="5 7" id="KW-0472">Membrane</keyword>
<gene>
    <name evidence="9" type="primary">Adora3</name>
</gene>
<comment type="subcellular location">
    <subcellularLocation>
        <location evidence="1">Cell membrane</location>
        <topology evidence="1">Multi-pass membrane protein</topology>
    </subcellularLocation>
</comment>
<feature type="transmembrane region" description="Helical" evidence="7">
    <location>
        <begin position="310"/>
        <end position="330"/>
    </location>
</feature>
<dbReference type="InterPro" id="IPR017452">
    <property type="entry name" value="GPCR_Rhodpsn_7TM"/>
</dbReference>
<evidence type="ECO:0000313" key="9">
    <source>
        <dbReference type="EMBL" id="CAB3220209.1"/>
    </source>
</evidence>
<feature type="transmembrane region" description="Helical" evidence="7">
    <location>
        <begin position="81"/>
        <end position="107"/>
    </location>
</feature>
<evidence type="ECO:0000256" key="2">
    <source>
        <dbReference type="ARBA" id="ARBA00022475"/>
    </source>
</evidence>
<dbReference type="Gene3D" id="1.20.1070.10">
    <property type="entry name" value="Rhodopsin 7-helix transmembrane proteins"/>
    <property type="match status" value="1"/>
</dbReference>
<dbReference type="GO" id="GO:0004930">
    <property type="term" value="F:G protein-coupled receptor activity"/>
    <property type="evidence" value="ECO:0007669"/>
    <property type="project" value="InterPro"/>
</dbReference>
<feature type="transmembrane region" description="Helical" evidence="7">
    <location>
        <begin position="47"/>
        <end position="69"/>
    </location>
</feature>
<keyword evidence="2" id="KW-1003">Cell membrane</keyword>
<feature type="domain" description="G-protein coupled receptors family 1 profile" evidence="8">
    <location>
        <begin position="60"/>
        <end position="328"/>
    </location>
</feature>
<evidence type="ECO:0000259" key="8">
    <source>
        <dbReference type="PROSITE" id="PS50262"/>
    </source>
</evidence>
<sequence length="495" mass="54214">MADKTASVVRLVEPVATTQVAGDYITDNATERIPGLCYNFDNSAASIATQLIMAFVIIALNLTVVSVIVGGPKKTYRKPAFVFIAALATSDIMLALALVCICAVLIGNYQLMASTWVILTASTSVCFNASVNFLLAIAADRLCFIGYNRKYSKIMTRRNVWILIALCWFVAFLPVLPLLFNQIGSCASLCDCYEGEKLTCSHPSCSTVVVGLKKDFLFGLFFYFLVMLISIGSIYLILFCKVRHHANRIRNMSGSSSSRARSNSMKRETRLARTLGIVVAVFFFCWTPLLILYVIDFGTSDSFKLPESVIFAIMSPAIFNSMCNPIIYAARIPRMRRYLCPCVRKEDDTSTEGSYNRKSRTGGVVGKNSIGKGGAGSIRIKGNQIVGGENGKQYGRGSFIGKTQASTSKEYTSTGSNEPVVVQRSGRVSKASIWIGEAIRFVSRKSSHQVESPVKKVEVRQSSTNSARRGNNSASLSLHIDGIEILDESVFDDKL</sequence>
<feature type="region of interest" description="Disordered" evidence="6">
    <location>
        <begin position="446"/>
        <end position="473"/>
    </location>
</feature>
<feature type="transmembrane region" description="Helical" evidence="7">
    <location>
        <begin position="216"/>
        <end position="240"/>
    </location>
</feature>
<dbReference type="InterPro" id="IPR000276">
    <property type="entry name" value="GPCR_Rhodpsn"/>
</dbReference>
<dbReference type="PROSITE" id="PS50262">
    <property type="entry name" value="G_PROTEIN_RECEP_F1_2"/>
    <property type="match status" value="1"/>
</dbReference>
<evidence type="ECO:0000256" key="7">
    <source>
        <dbReference type="SAM" id="Phobius"/>
    </source>
</evidence>
<evidence type="ECO:0000256" key="1">
    <source>
        <dbReference type="ARBA" id="ARBA00004651"/>
    </source>
</evidence>
<feature type="compositionally biased region" description="Polar residues" evidence="6">
    <location>
        <begin position="460"/>
        <end position="473"/>
    </location>
</feature>
<evidence type="ECO:0000256" key="5">
    <source>
        <dbReference type="ARBA" id="ARBA00023136"/>
    </source>
</evidence>
<accession>A0A6F9D5D9</accession>
<evidence type="ECO:0000256" key="6">
    <source>
        <dbReference type="SAM" id="MobiDB-lite"/>
    </source>
</evidence>
<feature type="transmembrane region" description="Helical" evidence="7">
    <location>
        <begin position="160"/>
        <end position="180"/>
    </location>
</feature>
<name>A0A6F9D5D9_9ASCI</name>
<dbReference type="AlphaFoldDB" id="A0A6F9D5D9"/>
<dbReference type="SUPFAM" id="SSF81321">
    <property type="entry name" value="Family A G protein-coupled receptor-like"/>
    <property type="match status" value="1"/>
</dbReference>
<feature type="region of interest" description="Disordered" evidence="6">
    <location>
        <begin position="347"/>
        <end position="368"/>
    </location>
</feature>
<dbReference type="GO" id="GO:0005886">
    <property type="term" value="C:plasma membrane"/>
    <property type="evidence" value="ECO:0007669"/>
    <property type="project" value="UniProtKB-SubCell"/>
</dbReference>
<evidence type="ECO:0000256" key="4">
    <source>
        <dbReference type="ARBA" id="ARBA00022989"/>
    </source>
</evidence>
<evidence type="ECO:0000256" key="3">
    <source>
        <dbReference type="ARBA" id="ARBA00022692"/>
    </source>
</evidence>
<reference evidence="9" key="1">
    <citation type="submission" date="2020-04" db="EMBL/GenBank/DDBJ databases">
        <authorList>
            <person name="Neveu A P."/>
        </authorList>
    </citation>
    <scope>NUCLEOTIDE SEQUENCE</scope>
    <source>
        <tissue evidence="9">Whole embryo</tissue>
    </source>
</reference>
<dbReference type="Pfam" id="PF00001">
    <property type="entry name" value="7tm_1"/>
    <property type="match status" value="1"/>
</dbReference>
<keyword evidence="3 7" id="KW-0812">Transmembrane</keyword>
<dbReference type="EMBL" id="LR782755">
    <property type="protein sequence ID" value="CAB3220209.1"/>
    <property type="molecule type" value="mRNA"/>
</dbReference>
<organism evidence="9">
    <name type="scientific">Phallusia mammillata</name>
    <dbReference type="NCBI Taxonomy" id="59560"/>
    <lineage>
        <taxon>Eukaryota</taxon>
        <taxon>Metazoa</taxon>
        <taxon>Chordata</taxon>
        <taxon>Tunicata</taxon>
        <taxon>Ascidiacea</taxon>
        <taxon>Phlebobranchia</taxon>
        <taxon>Ascidiidae</taxon>
        <taxon>Phallusia</taxon>
    </lineage>
</organism>
<proteinExistence type="evidence at transcript level"/>
<keyword evidence="9" id="KW-0675">Receptor</keyword>
<keyword evidence="4 7" id="KW-1133">Transmembrane helix</keyword>
<feature type="transmembrane region" description="Helical" evidence="7">
    <location>
        <begin position="271"/>
        <end position="295"/>
    </location>
</feature>